<dbReference type="RefSeq" id="WP_062997152.1">
    <property type="nucleotide sequence ID" value="NZ_BMMH01000002.1"/>
</dbReference>
<keyword evidence="3" id="KW-1185">Reference proteome</keyword>
<comment type="caution">
    <text evidence="2">The sequence shown here is derived from an EMBL/GenBank/DDBJ whole genome shotgun (WGS) entry which is preliminary data.</text>
</comment>
<feature type="compositionally biased region" description="Polar residues" evidence="1">
    <location>
        <begin position="362"/>
        <end position="377"/>
    </location>
</feature>
<protein>
    <recommendedName>
        <fullName evidence="4">PPE family protein</fullName>
    </recommendedName>
</protein>
<gene>
    <name evidence="2" type="ORF">GCM10011588_11540</name>
</gene>
<dbReference type="EMBL" id="BMMH01000002">
    <property type="protein sequence ID" value="GGK98656.1"/>
    <property type="molecule type" value="Genomic_DNA"/>
</dbReference>
<dbReference type="AlphaFoldDB" id="A0A917RAM6"/>
<accession>A0A917RAM6</accession>
<organism evidence="2 3">
    <name type="scientific">Nocardia jinanensis</name>
    <dbReference type="NCBI Taxonomy" id="382504"/>
    <lineage>
        <taxon>Bacteria</taxon>
        <taxon>Bacillati</taxon>
        <taxon>Actinomycetota</taxon>
        <taxon>Actinomycetes</taxon>
        <taxon>Mycobacteriales</taxon>
        <taxon>Nocardiaceae</taxon>
        <taxon>Nocardia</taxon>
    </lineage>
</organism>
<name>A0A917RAM6_9NOCA</name>
<reference evidence="2" key="2">
    <citation type="submission" date="2020-09" db="EMBL/GenBank/DDBJ databases">
        <authorList>
            <person name="Sun Q."/>
            <person name="Zhou Y."/>
        </authorList>
    </citation>
    <scope>NUCLEOTIDE SEQUENCE</scope>
    <source>
        <strain evidence="2">CGMCC 4.3508</strain>
    </source>
</reference>
<feature type="compositionally biased region" description="Gly residues" evidence="1">
    <location>
        <begin position="286"/>
        <end position="299"/>
    </location>
</feature>
<sequence length="415" mass="40243">MSGPVDQTILAALRSSPVGPAMDKPVDQILRDMGLPPLPEIPSLPEFPMPALDLSAFARPLTDLASSFGTGLFPAAPEVDPVQALSQVSSVVQTAVQVSSAAMQLAAGLWQGAGAEGAAAKQAQVDADSTTVAVQSAQTSQQVAVAAGSVARGSLALSAIIAKFLTSVAMAAPFIGTPPGQVFLATMSAETLAEALAVVGVTRAELTAHSAAMTATGTKVPVTEAPGGQVTMQLLSQVMQMVPGVVDAATAGAGAVAEAVAGSQPRGPANTALAQHKSIADPGRLPSGGGVPMLTGGGNSTPAPRPLTPWTGAPAAGNTGSSSPSAATSTASSPAGAPMRGNGPGFMPAGGATGGMARGAGESTTSGLPGQLVSGQHGNEVVGDIDTATPPVIGAVGSTPGSALDGPPPDKALTL</sequence>
<evidence type="ECO:0000256" key="1">
    <source>
        <dbReference type="SAM" id="MobiDB-lite"/>
    </source>
</evidence>
<feature type="region of interest" description="Disordered" evidence="1">
    <location>
        <begin position="279"/>
        <end position="415"/>
    </location>
</feature>
<evidence type="ECO:0000313" key="3">
    <source>
        <dbReference type="Proteomes" id="UP000638263"/>
    </source>
</evidence>
<proteinExistence type="predicted"/>
<dbReference type="Proteomes" id="UP000638263">
    <property type="component" value="Unassembled WGS sequence"/>
</dbReference>
<feature type="compositionally biased region" description="Low complexity" evidence="1">
    <location>
        <begin position="311"/>
        <end position="338"/>
    </location>
</feature>
<evidence type="ECO:0000313" key="2">
    <source>
        <dbReference type="EMBL" id="GGK98656.1"/>
    </source>
</evidence>
<reference evidence="2" key="1">
    <citation type="journal article" date="2014" name="Int. J. Syst. Evol. Microbiol.">
        <title>Complete genome sequence of Corynebacterium casei LMG S-19264T (=DSM 44701T), isolated from a smear-ripened cheese.</title>
        <authorList>
            <consortium name="US DOE Joint Genome Institute (JGI-PGF)"/>
            <person name="Walter F."/>
            <person name="Albersmeier A."/>
            <person name="Kalinowski J."/>
            <person name="Ruckert C."/>
        </authorList>
    </citation>
    <scope>NUCLEOTIDE SEQUENCE</scope>
    <source>
        <strain evidence="2">CGMCC 4.3508</strain>
    </source>
</reference>
<feature type="compositionally biased region" description="Pro residues" evidence="1">
    <location>
        <begin position="406"/>
        <end position="415"/>
    </location>
</feature>
<evidence type="ECO:0008006" key="4">
    <source>
        <dbReference type="Google" id="ProtNLM"/>
    </source>
</evidence>